<keyword evidence="1 6" id="KW-0378">Hydrolase</keyword>
<keyword evidence="2" id="KW-0326">Glycosidase</keyword>
<dbReference type="PANTHER" id="PTHR31062">
    <property type="entry name" value="XYLOGLUCAN ENDOTRANSGLUCOSYLASE/HYDROLASE PROTEIN 8-RELATED"/>
    <property type="match status" value="1"/>
</dbReference>
<dbReference type="InterPro" id="IPR008264">
    <property type="entry name" value="Beta_glucanase"/>
</dbReference>
<sequence length="273" mass="31446">MLIFFLYTIQLLALNFNTDVSVTWGDWHVDRSSDGEEMKLQMDQSSGSGAATNAEFLFGRFDMHVKLASPDSSGTISTFYLQSPNRDLGWDEADFEFLGTNSTAYYKIHTNLITNGIGGREQQFFFPFDPTADFHTYSFFWTPQQIIWYVNGIPIRVFRKLNDSSILYPNQQPMKVYTSFWNDSGWAGEVNWTNAPFAAQYRTFHVNACVGWRDGSVVNSNCSNAPPFWLKHNLSTWERERIIGMREQYLIYDYCNEKQAVNNATSIECAHNP</sequence>
<dbReference type="Pfam" id="PF00722">
    <property type="entry name" value="Glyco_hydro_16"/>
    <property type="match status" value="1"/>
</dbReference>
<dbReference type="PIRSF" id="PIRSF005604">
    <property type="entry name" value="XET"/>
    <property type="match status" value="1"/>
</dbReference>
<dbReference type="GO" id="GO:0004553">
    <property type="term" value="F:hydrolase activity, hydrolyzing O-glycosyl compounds"/>
    <property type="evidence" value="ECO:0007669"/>
    <property type="project" value="InterPro"/>
</dbReference>
<dbReference type="Gene3D" id="2.60.120.200">
    <property type="match status" value="1"/>
</dbReference>
<feature type="chain" id="PRO_5032959864" evidence="4">
    <location>
        <begin position="26"/>
        <end position="273"/>
    </location>
</feature>
<feature type="signal peptide" evidence="4">
    <location>
        <begin position="1"/>
        <end position="25"/>
    </location>
</feature>
<dbReference type="PROSITE" id="PS51762">
    <property type="entry name" value="GH16_2"/>
    <property type="match status" value="1"/>
</dbReference>
<dbReference type="PRINTS" id="PR00737">
    <property type="entry name" value="GLHYDRLASE16"/>
</dbReference>
<proteinExistence type="predicted"/>
<evidence type="ECO:0000313" key="6">
    <source>
        <dbReference type="EMBL" id="KAF3328371.1"/>
    </source>
</evidence>
<protein>
    <submittedName>
        <fullName evidence="6">Xyloglucan endotransglucosylase/hydrolase protein 24-like protein</fullName>
    </submittedName>
</protein>
<feature type="active site" description="Nucleophile" evidence="3">
    <location>
        <position position="92"/>
    </location>
</feature>
<gene>
    <name evidence="6" type="ORF">FCM35_KLT06977</name>
</gene>
<evidence type="ECO:0000256" key="3">
    <source>
        <dbReference type="PIRSR" id="PIRSR005604-1"/>
    </source>
</evidence>
<evidence type="ECO:0000259" key="5">
    <source>
        <dbReference type="PROSITE" id="PS51762"/>
    </source>
</evidence>
<name>A0A833R1R9_9POAL</name>
<dbReference type="GO" id="GO:0016762">
    <property type="term" value="F:xyloglucan:xyloglucosyl transferase activity"/>
    <property type="evidence" value="ECO:0007669"/>
    <property type="project" value="InterPro"/>
</dbReference>
<dbReference type="InterPro" id="IPR016455">
    <property type="entry name" value="XTH"/>
</dbReference>
<evidence type="ECO:0000256" key="1">
    <source>
        <dbReference type="ARBA" id="ARBA00022801"/>
    </source>
</evidence>
<keyword evidence="4" id="KW-0732">Signal</keyword>
<feature type="active site" description="Proton donor" evidence="3">
    <location>
        <position position="96"/>
    </location>
</feature>
<dbReference type="GO" id="GO:0042546">
    <property type="term" value="P:cell wall biogenesis"/>
    <property type="evidence" value="ECO:0007669"/>
    <property type="project" value="InterPro"/>
</dbReference>
<dbReference type="InterPro" id="IPR044791">
    <property type="entry name" value="Beta-glucanase/XTH"/>
</dbReference>
<dbReference type="InterPro" id="IPR013320">
    <property type="entry name" value="ConA-like_dom_sf"/>
</dbReference>
<dbReference type="EMBL" id="SWLB01000016">
    <property type="protein sequence ID" value="KAF3328371.1"/>
    <property type="molecule type" value="Genomic_DNA"/>
</dbReference>
<feature type="domain" description="GH16" evidence="5">
    <location>
        <begin position="7"/>
        <end position="201"/>
    </location>
</feature>
<dbReference type="InterPro" id="IPR000757">
    <property type="entry name" value="Beta-glucanase-like"/>
</dbReference>
<evidence type="ECO:0000256" key="4">
    <source>
        <dbReference type="SAM" id="SignalP"/>
    </source>
</evidence>
<evidence type="ECO:0000256" key="2">
    <source>
        <dbReference type="ARBA" id="ARBA00023295"/>
    </source>
</evidence>
<dbReference type="OrthoDB" id="4781at2759"/>
<evidence type="ECO:0000313" key="7">
    <source>
        <dbReference type="Proteomes" id="UP000623129"/>
    </source>
</evidence>
<dbReference type="AlphaFoldDB" id="A0A833R1R9"/>
<comment type="caution">
    <text evidence="6">The sequence shown here is derived from an EMBL/GenBank/DDBJ whole genome shotgun (WGS) entry which is preliminary data.</text>
</comment>
<keyword evidence="7" id="KW-1185">Reference proteome</keyword>
<dbReference type="SUPFAM" id="SSF49899">
    <property type="entry name" value="Concanavalin A-like lectins/glucanases"/>
    <property type="match status" value="1"/>
</dbReference>
<accession>A0A833R1R9</accession>
<dbReference type="Proteomes" id="UP000623129">
    <property type="component" value="Unassembled WGS sequence"/>
</dbReference>
<organism evidence="6 7">
    <name type="scientific">Carex littledalei</name>
    <dbReference type="NCBI Taxonomy" id="544730"/>
    <lineage>
        <taxon>Eukaryota</taxon>
        <taxon>Viridiplantae</taxon>
        <taxon>Streptophyta</taxon>
        <taxon>Embryophyta</taxon>
        <taxon>Tracheophyta</taxon>
        <taxon>Spermatophyta</taxon>
        <taxon>Magnoliopsida</taxon>
        <taxon>Liliopsida</taxon>
        <taxon>Poales</taxon>
        <taxon>Cyperaceae</taxon>
        <taxon>Cyperoideae</taxon>
        <taxon>Cariceae</taxon>
        <taxon>Carex</taxon>
        <taxon>Carex subgen. Euthyceras</taxon>
    </lineage>
</organism>
<dbReference type="GO" id="GO:0010411">
    <property type="term" value="P:xyloglucan metabolic process"/>
    <property type="evidence" value="ECO:0007669"/>
    <property type="project" value="InterPro"/>
</dbReference>
<reference evidence="6" key="1">
    <citation type="submission" date="2020-01" db="EMBL/GenBank/DDBJ databases">
        <title>Genome sequence of Kobresia littledalei, the first chromosome-level genome in the family Cyperaceae.</title>
        <authorList>
            <person name="Qu G."/>
        </authorList>
    </citation>
    <scope>NUCLEOTIDE SEQUENCE</scope>
    <source>
        <strain evidence="6">C.B.Clarke</strain>
        <tissue evidence="6">Leaf</tissue>
    </source>
</reference>